<feature type="chain" id="PRO_5013076866" evidence="1">
    <location>
        <begin position="28"/>
        <end position="241"/>
    </location>
</feature>
<evidence type="ECO:0000313" key="4">
    <source>
        <dbReference type="Proteomes" id="UP000198432"/>
    </source>
</evidence>
<gene>
    <name evidence="3" type="ORF">SAMN06296052_10348</name>
</gene>
<evidence type="ECO:0000256" key="1">
    <source>
        <dbReference type="SAM" id="SignalP"/>
    </source>
</evidence>
<feature type="domain" description="Putative auto-transporter adhesin head GIN" evidence="2">
    <location>
        <begin position="45"/>
        <end position="225"/>
    </location>
</feature>
<keyword evidence="1" id="KW-0732">Signal</keyword>
<dbReference type="InterPro" id="IPR021255">
    <property type="entry name" value="DUF2807"/>
</dbReference>
<dbReference type="EMBL" id="FZOQ01000003">
    <property type="protein sequence ID" value="SNS19252.1"/>
    <property type="molecule type" value="Genomic_DNA"/>
</dbReference>
<reference evidence="4" key="1">
    <citation type="submission" date="2017-06" db="EMBL/GenBank/DDBJ databases">
        <authorList>
            <person name="Varghese N."/>
            <person name="Submissions S."/>
        </authorList>
    </citation>
    <scope>NUCLEOTIDE SEQUENCE [LARGE SCALE GENOMIC DNA]</scope>
    <source>
        <strain evidence="4">NKM1</strain>
    </source>
</reference>
<dbReference type="Pfam" id="PF10988">
    <property type="entry name" value="DUF2807"/>
    <property type="match status" value="1"/>
</dbReference>
<dbReference type="Proteomes" id="UP000198432">
    <property type="component" value="Unassembled WGS sequence"/>
</dbReference>
<evidence type="ECO:0000313" key="3">
    <source>
        <dbReference type="EMBL" id="SNS19252.1"/>
    </source>
</evidence>
<dbReference type="Gene3D" id="2.160.20.120">
    <property type="match status" value="1"/>
</dbReference>
<feature type="signal peptide" evidence="1">
    <location>
        <begin position="1"/>
        <end position="27"/>
    </location>
</feature>
<proteinExistence type="predicted"/>
<dbReference type="AlphaFoldDB" id="A0A239CHA2"/>
<name>A0A239CHA2_9BACT</name>
<dbReference type="PANTHER" id="PTHR39200:SF1">
    <property type="entry name" value="AUTO-TRANSPORTER ADHESIN HEAD GIN DOMAIN-CONTAINING PROTEIN-RELATED"/>
    <property type="match status" value="1"/>
</dbReference>
<accession>A0A239CHA2</accession>
<keyword evidence="4" id="KW-1185">Reference proteome</keyword>
<dbReference type="RefSeq" id="WP_089317941.1">
    <property type="nucleotide sequence ID" value="NZ_FZOQ01000003.1"/>
</dbReference>
<protein>
    <submittedName>
        <fullName evidence="3">Putative auto-transporter adhesin, head GIN domain</fullName>
    </submittedName>
</protein>
<evidence type="ECO:0000259" key="2">
    <source>
        <dbReference type="Pfam" id="PF10988"/>
    </source>
</evidence>
<organism evidence="3 4">
    <name type="scientific">Pontibacter ummariensis</name>
    <dbReference type="NCBI Taxonomy" id="1610492"/>
    <lineage>
        <taxon>Bacteria</taxon>
        <taxon>Pseudomonadati</taxon>
        <taxon>Bacteroidota</taxon>
        <taxon>Cytophagia</taxon>
        <taxon>Cytophagales</taxon>
        <taxon>Hymenobacteraceae</taxon>
        <taxon>Pontibacter</taxon>
    </lineage>
</organism>
<dbReference type="OrthoDB" id="5585143at2"/>
<sequence>MKNIKFYTTALAVFLMSFLLVNLPAVAQQLRGNGNIKTESRRVSNFNGLDVSGGFIVEVTKGSNEGVRLEADENLLDNIRTEVRDGVLHIYNEKGVTTSKAMKAYVTVEELNNLDISGGVKVIGNSTFTPNALRLDASGGSDIKLTLDTRELLGNLSGASKVALSGKAGEVVMDVSGASNVNAADLQASRVKIESSGASKARVYATEALDIDASGASAVYYKGTPSITSETSAAARISRIK</sequence>
<dbReference type="PANTHER" id="PTHR39200">
    <property type="entry name" value="HYPOTHETICAL EXPORTED PROTEIN"/>
    <property type="match status" value="1"/>
</dbReference>